<dbReference type="OrthoDB" id="64893at2759"/>
<dbReference type="PANTHER" id="PTHR21113:SF4">
    <property type="entry name" value="CHITIN-BINDING TYPE-4 DOMAIN-CONTAINING PROTEIN"/>
    <property type="match status" value="1"/>
</dbReference>
<dbReference type="VEuPathDB" id="VectorBase:BGLB017423"/>
<feature type="signal peptide" evidence="1">
    <location>
        <begin position="1"/>
        <end position="24"/>
    </location>
</feature>
<dbReference type="Pfam" id="PF03067">
    <property type="entry name" value="LPMO_10"/>
    <property type="match status" value="1"/>
</dbReference>
<evidence type="ECO:0000259" key="2">
    <source>
        <dbReference type="Pfam" id="PF03067"/>
    </source>
</evidence>
<protein>
    <recommendedName>
        <fullName evidence="2">Chitin-binding type-4 domain-containing protein</fullName>
    </recommendedName>
</protein>
<dbReference type="PANTHER" id="PTHR21113">
    <property type="entry name" value="AGAP001705-PA"/>
    <property type="match status" value="1"/>
</dbReference>
<name>A0A2C9KC05_BIOGL</name>
<gene>
    <name evidence="3" type="primary">106072624</name>
</gene>
<organism evidence="3 4">
    <name type="scientific">Biomphalaria glabrata</name>
    <name type="common">Bloodfluke planorb</name>
    <name type="synonym">Freshwater snail</name>
    <dbReference type="NCBI Taxonomy" id="6526"/>
    <lineage>
        <taxon>Eukaryota</taxon>
        <taxon>Metazoa</taxon>
        <taxon>Spiralia</taxon>
        <taxon>Lophotrochozoa</taxon>
        <taxon>Mollusca</taxon>
        <taxon>Gastropoda</taxon>
        <taxon>Heterobranchia</taxon>
        <taxon>Euthyneura</taxon>
        <taxon>Panpulmonata</taxon>
        <taxon>Hygrophila</taxon>
        <taxon>Lymnaeoidea</taxon>
        <taxon>Planorbidae</taxon>
        <taxon>Biomphalaria</taxon>
    </lineage>
</organism>
<sequence length="293" mass="32120">MFQHSALIVWTLFILSIVFSKVSGHGRLVEPPSRATMWRFGFKTLPNYDDNQLFCGGVSIQYGVNGGKCGVCGDPWNSVRDHEVGGKYATGILVRKYNTGSVIDVVIELTANHKGYFQFRLCPNDAPNATITQACLDQYLLARTSDGATTLGVPAGDYSKTMILVYRLQLPKGVKCRACMLQWKYNAGNSWGVFPNGTSCIGCGDQEQFYGCADIAIGYDDVVLGEFQSYFPYATDSPISDHTVIQNFDTDYPNQNCAEVFYGVCISSCPSFSSLSVLADVILALGTYLLVVR</sequence>
<dbReference type="Proteomes" id="UP000076420">
    <property type="component" value="Unassembled WGS sequence"/>
</dbReference>
<accession>A0A2C9KC05</accession>
<dbReference type="VEuPathDB" id="VectorBase:BGLAX_041491"/>
<feature type="chain" id="PRO_5013356381" description="Chitin-binding type-4 domain-containing protein" evidence="1">
    <location>
        <begin position="25"/>
        <end position="293"/>
    </location>
</feature>
<feature type="domain" description="Chitin-binding type-4" evidence="2">
    <location>
        <begin position="25"/>
        <end position="215"/>
    </location>
</feature>
<dbReference type="AlphaFoldDB" id="A0A2C9KC05"/>
<dbReference type="InterPro" id="IPR004302">
    <property type="entry name" value="Cellulose/chitin-bd_N"/>
</dbReference>
<keyword evidence="1" id="KW-0732">Signal</keyword>
<dbReference type="EnsemblMetazoa" id="BGLB017423-RA">
    <property type="protein sequence ID" value="BGLB017423-PA"/>
    <property type="gene ID" value="BGLB017423"/>
</dbReference>
<evidence type="ECO:0000313" key="4">
    <source>
        <dbReference type="Proteomes" id="UP000076420"/>
    </source>
</evidence>
<dbReference type="STRING" id="6526.A0A2C9KC05"/>
<dbReference type="KEGG" id="bgt:106072624"/>
<evidence type="ECO:0000313" key="3">
    <source>
        <dbReference type="EnsemblMetazoa" id="BGLB017423-PA"/>
    </source>
</evidence>
<reference evidence="3" key="1">
    <citation type="submission" date="2020-05" db="UniProtKB">
        <authorList>
            <consortium name="EnsemblMetazoa"/>
        </authorList>
    </citation>
    <scope>IDENTIFICATION</scope>
    <source>
        <strain evidence="3">BB02</strain>
    </source>
</reference>
<dbReference type="RefSeq" id="XP_013088525.2">
    <property type="nucleotide sequence ID" value="XM_013233071.2"/>
</dbReference>
<evidence type="ECO:0000256" key="1">
    <source>
        <dbReference type="SAM" id="SignalP"/>
    </source>
</evidence>
<proteinExistence type="predicted"/>